<comment type="caution">
    <text evidence="2">The sequence shown here is derived from an EMBL/GenBank/DDBJ whole genome shotgun (WGS) entry which is preliminary data.</text>
</comment>
<dbReference type="AlphaFoldDB" id="A0A812I3L3"/>
<feature type="region of interest" description="Disordered" evidence="1">
    <location>
        <begin position="1"/>
        <end position="22"/>
    </location>
</feature>
<dbReference type="EMBL" id="CAJNDS010000169">
    <property type="protein sequence ID" value="CAE6973260.1"/>
    <property type="molecule type" value="Genomic_DNA"/>
</dbReference>
<reference evidence="2" key="1">
    <citation type="submission" date="2021-02" db="EMBL/GenBank/DDBJ databases">
        <authorList>
            <person name="Dougan E. K."/>
            <person name="Rhodes N."/>
            <person name="Thang M."/>
            <person name="Chan C."/>
        </authorList>
    </citation>
    <scope>NUCLEOTIDE SEQUENCE</scope>
</reference>
<protein>
    <submittedName>
        <fullName evidence="2">Uncharacterized protein</fullName>
    </submittedName>
</protein>
<keyword evidence="3" id="KW-1185">Reference proteome</keyword>
<evidence type="ECO:0000313" key="3">
    <source>
        <dbReference type="Proteomes" id="UP000604046"/>
    </source>
</evidence>
<name>A0A812I3L3_9DINO</name>
<evidence type="ECO:0000256" key="1">
    <source>
        <dbReference type="SAM" id="MobiDB-lite"/>
    </source>
</evidence>
<accession>A0A812I3L3</accession>
<sequence length="237" mass="26203">MPEFPWPVQMSDRGAELEHPHGAKSPKSWILLVGTGGAQCTPEDWELQDHLRRQFVLKSYSEVQRLLETLPQVALRELLVKFARPSETEMRSLLEASGWDLTHAQPAIDSVLKRRITLVKQVDGGELTRNALSLCDWEPSRAAALLALQLQLGADKSYLPQLQEALDRSGGDADRAEAVMKLMQAVGSLEGAAKILEQTGSWSVPVAKRVLEIRKRFPRVSVPVAREVLVRNAASAG</sequence>
<dbReference type="OrthoDB" id="10649801at2759"/>
<proteinExistence type="predicted"/>
<organism evidence="2 3">
    <name type="scientific">Symbiodinium natans</name>
    <dbReference type="NCBI Taxonomy" id="878477"/>
    <lineage>
        <taxon>Eukaryota</taxon>
        <taxon>Sar</taxon>
        <taxon>Alveolata</taxon>
        <taxon>Dinophyceae</taxon>
        <taxon>Suessiales</taxon>
        <taxon>Symbiodiniaceae</taxon>
        <taxon>Symbiodinium</taxon>
    </lineage>
</organism>
<evidence type="ECO:0000313" key="2">
    <source>
        <dbReference type="EMBL" id="CAE6973260.1"/>
    </source>
</evidence>
<gene>
    <name evidence="2" type="ORF">SNAT2548_LOCUS2792</name>
</gene>
<dbReference type="Proteomes" id="UP000604046">
    <property type="component" value="Unassembled WGS sequence"/>
</dbReference>